<dbReference type="AlphaFoldDB" id="A0A7Z9DW75"/>
<evidence type="ECO:0000313" key="2">
    <source>
        <dbReference type="Proteomes" id="UP000182190"/>
    </source>
</evidence>
<gene>
    <name evidence="1" type="ORF">PL9631_1030098</name>
</gene>
<dbReference type="Pfam" id="PF09720">
    <property type="entry name" value="Unstab_antitox"/>
    <property type="match status" value="1"/>
</dbReference>
<dbReference type="RefSeq" id="WP_083623404.1">
    <property type="nucleotide sequence ID" value="NZ_LR735026.1"/>
</dbReference>
<dbReference type="Proteomes" id="UP000182190">
    <property type="component" value="Unassembled WGS sequence"/>
</dbReference>
<dbReference type="EMBL" id="CZCS02000006">
    <property type="protein sequence ID" value="VXD11596.1"/>
    <property type="molecule type" value="Genomic_DNA"/>
</dbReference>
<comment type="caution">
    <text evidence="1">The sequence shown here is derived from an EMBL/GenBank/DDBJ whole genome shotgun (WGS) entry which is preliminary data.</text>
</comment>
<protein>
    <submittedName>
        <fullName evidence="1">Addiction module component</fullName>
    </submittedName>
</protein>
<dbReference type="NCBIfam" id="TIGR02574">
    <property type="entry name" value="stabl_TIGR02574"/>
    <property type="match status" value="1"/>
</dbReference>
<keyword evidence="2" id="KW-1185">Reference proteome</keyword>
<dbReference type="OrthoDB" id="8909055at2"/>
<organism evidence="1 2">
    <name type="scientific">Planktothrix paucivesiculata PCC 9631</name>
    <dbReference type="NCBI Taxonomy" id="671071"/>
    <lineage>
        <taxon>Bacteria</taxon>
        <taxon>Bacillati</taxon>
        <taxon>Cyanobacteriota</taxon>
        <taxon>Cyanophyceae</taxon>
        <taxon>Oscillatoriophycideae</taxon>
        <taxon>Oscillatoriales</taxon>
        <taxon>Microcoleaceae</taxon>
        <taxon>Planktothrix</taxon>
    </lineage>
</organism>
<reference evidence="1" key="1">
    <citation type="submission" date="2019-10" db="EMBL/GenBank/DDBJ databases">
        <authorList>
            <consortium name="Genoscope - CEA"/>
            <person name="William W."/>
        </authorList>
    </citation>
    <scope>NUCLEOTIDE SEQUENCE [LARGE SCALE GENOMIC DNA]</scope>
    <source>
        <strain evidence="1">BBR_PRJEB10994</strain>
    </source>
</reference>
<proteinExistence type="predicted"/>
<name>A0A7Z9DW75_9CYAN</name>
<evidence type="ECO:0000313" key="1">
    <source>
        <dbReference type="EMBL" id="VXD11596.1"/>
    </source>
</evidence>
<dbReference type="InterPro" id="IPR013406">
    <property type="entry name" value="CHP02574_addiction_mod"/>
</dbReference>
<accession>A0A7Z9DW75</accession>
<sequence>MDITVTLNQITSLGIEDRIRPVQAIWDSIAAEQSYPDLTEVEKQELDHRITAYETNPDNVMTWEDIKK</sequence>